<organism evidence="5 6">
    <name type="scientific">Photobacterium rosenbergii</name>
    <dbReference type="NCBI Taxonomy" id="294936"/>
    <lineage>
        <taxon>Bacteria</taxon>
        <taxon>Pseudomonadati</taxon>
        <taxon>Pseudomonadota</taxon>
        <taxon>Gammaproteobacteria</taxon>
        <taxon>Vibrionales</taxon>
        <taxon>Vibrionaceae</taxon>
        <taxon>Photobacterium</taxon>
    </lineage>
</organism>
<dbReference type="Proteomes" id="UP000241346">
    <property type="component" value="Unassembled WGS sequence"/>
</dbReference>
<evidence type="ECO:0000256" key="3">
    <source>
        <dbReference type="SAM" id="SignalP"/>
    </source>
</evidence>
<dbReference type="InterPro" id="IPR043504">
    <property type="entry name" value="Peptidase_S1_PA_chymotrypsin"/>
</dbReference>
<dbReference type="PRINTS" id="PR00722">
    <property type="entry name" value="CHYMOTRYPSIN"/>
</dbReference>
<keyword evidence="2" id="KW-0378">Hydrolase</keyword>
<dbReference type="PROSITE" id="PS00135">
    <property type="entry name" value="TRYPSIN_SER"/>
    <property type="match status" value="1"/>
</dbReference>
<dbReference type="GO" id="GO:0004252">
    <property type="term" value="F:serine-type endopeptidase activity"/>
    <property type="evidence" value="ECO:0007669"/>
    <property type="project" value="InterPro"/>
</dbReference>
<dbReference type="InterPro" id="IPR009003">
    <property type="entry name" value="Peptidase_S1_PA"/>
</dbReference>
<dbReference type="OrthoDB" id="9813836at2"/>
<dbReference type="RefSeq" id="WP_107296562.1">
    <property type="nucleotide sequence ID" value="NZ_PYMB01000001.1"/>
</dbReference>
<dbReference type="CDD" id="cd00190">
    <property type="entry name" value="Tryp_SPc"/>
    <property type="match status" value="1"/>
</dbReference>
<feature type="domain" description="Peptidase S1" evidence="4">
    <location>
        <begin position="31"/>
        <end position="316"/>
    </location>
</feature>
<proteinExistence type="predicted"/>
<protein>
    <submittedName>
        <fullName evidence="5">GlyGly-CTERM sorting domain-containing protein</fullName>
    </submittedName>
</protein>
<dbReference type="InterPro" id="IPR001314">
    <property type="entry name" value="Peptidase_S1A"/>
</dbReference>
<feature type="signal peptide" evidence="3">
    <location>
        <begin position="1"/>
        <end position="22"/>
    </location>
</feature>
<gene>
    <name evidence="5" type="ORF">C9J01_02735</name>
</gene>
<sequence length="373" mass="40403">MKNQITPVALALAVAFTAPTFAEEPQISTKILNGEEASKLSSDLLIPWQAALLSKPDIFGKSNSSCGAVVISEYWAVTAAHCILDENGLEHYWLGDSLVAGTTAIDNRNSNADSIDEMYKFEIEKFITHEHYSTDSSFKFKADNDIALIKVKESLYSVAKPIKIATPDEQSDAKTQFDQTWNPAGYSKANLIASGWGYTEPDFEQPDELRVVKLGGIPMEHCQADFYDFSDESHFVCADSNSPAIKKDVCGGDSGGPLIWQDPLKINESDFGLRVIGVTSNGPSCKEKEAGNPNAQLNGLYTELASYYEWIESRTGLDLASQTTPTFIVDPFVKVSDPQNKTGSSSGGSGGGSLPVSGLLGLFVLGLCRRTKK</sequence>
<name>A0A2T3NKD6_9GAMM</name>
<dbReference type="SUPFAM" id="SSF50494">
    <property type="entry name" value="Trypsin-like serine proteases"/>
    <property type="match status" value="1"/>
</dbReference>
<dbReference type="PANTHER" id="PTHR24256">
    <property type="entry name" value="TRYPTASE-RELATED"/>
    <property type="match status" value="1"/>
</dbReference>
<dbReference type="GO" id="GO:0006508">
    <property type="term" value="P:proteolysis"/>
    <property type="evidence" value="ECO:0007669"/>
    <property type="project" value="UniProtKB-KW"/>
</dbReference>
<keyword evidence="1" id="KW-1015">Disulfide bond</keyword>
<reference evidence="5 6" key="1">
    <citation type="submission" date="2018-03" db="EMBL/GenBank/DDBJ databases">
        <title>Whole genome sequencing of Histamine producing bacteria.</title>
        <authorList>
            <person name="Butler K."/>
        </authorList>
    </citation>
    <scope>NUCLEOTIDE SEQUENCE [LARGE SCALE GENOMIC DNA]</scope>
    <source>
        <strain evidence="5 6">DSM 19138</strain>
    </source>
</reference>
<comment type="caution">
    <text evidence="5">The sequence shown here is derived from an EMBL/GenBank/DDBJ whole genome shotgun (WGS) entry which is preliminary data.</text>
</comment>
<feature type="chain" id="PRO_5015492186" evidence="3">
    <location>
        <begin position="23"/>
        <end position="373"/>
    </location>
</feature>
<evidence type="ECO:0000313" key="5">
    <source>
        <dbReference type="EMBL" id="PSW15940.1"/>
    </source>
</evidence>
<accession>A0A2T3NKD6</accession>
<keyword evidence="2" id="KW-0645">Protease</keyword>
<keyword evidence="3" id="KW-0732">Signal</keyword>
<dbReference type="InterPro" id="IPR033116">
    <property type="entry name" value="TRYPSIN_SER"/>
</dbReference>
<dbReference type="AlphaFoldDB" id="A0A2T3NKD6"/>
<keyword evidence="2" id="KW-0720">Serine protease</keyword>
<dbReference type="PROSITE" id="PS00134">
    <property type="entry name" value="TRYPSIN_HIS"/>
    <property type="match status" value="1"/>
</dbReference>
<evidence type="ECO:0000256" key="1">
    <source>
        <dbReference type="ARBA" id="ARBA00023157"/>
    </source>
</evidence>
<dbReference type="SMART" id="SM00020">
    <property type="entry name" value="Tryp_SPc"/>
    <property type="match status" value="1"/>
</dbReference>
<dbReference type="InterPro" id="IPR018114">
    <property type="entry name" value="TRYPSIN_HIS"/>
</dbReference>
<evidence type="ECO:0000313" key="6">
    <source>
        <dbReference type="Proteomes" id="UP000241346"/>
    </source>
</evidence>
<dbReference type="InterPro" id="IPR001254">
    <property type="entry name" value="Trypsin_dom"/>
</dbReference>
<dbReference type="Pfam" id="PF00089">
    <property type="entry name" value="Trypsin"/>
    <property type="match status" value="1"/>
</dbReference>
<evidence type="ECO:0000259" key="4">
    <source>
        <dbReference type="PROSITE" id="PS50240"/>
    </source>
</evidence>
<dbReference type="PROSITE" id="PS50240">
    <property type="entry name" value="TRYPSIN_DOM"/>
    <property type="match status" value="1"/>
</dbReference>
<evidence type="ECO:0000256" key="2">
    <source>
        <dbReference type="RuleBase" id="RU363034"/>
    </source>
</evidence>
<dbReference type="Gene3D" id="2.40.10.10">
    <property type="entry name" value="Trypsin-like serine proteases"/>
    <property type="match status" value="1"/>
</dbReference>
<dbReference type="EMBL" id="PYMB01000001">
    <property type="protein sequence ID" value="PSW15940.1"/>
    <property type="molecule type" value="Genomic_DNA"/>
</dbReference>
<dbReference type="InterPro" id="IPR051487">
    <property type="entry name" value="Ser/Thr_Proteases_Immune/Dev"/>
</dbReference>